<dbReference type="InterPro" id="IPR000086">
    <property type="entry name" value="NUDIX_hydrolase_dom"/>
</dbReference>
<dbReference type="Pfam" id="PF00293">
    <property type="entry name" value="NUDIX"/>
    <property type="match status" value="1"/>
</dbReference>
<dbReference type="Gene3D" id="1.25.70.10">
    <property type="entry name" value="Transcription termination factor 3, mitochondrial"/>
    <property type="match status" value="1"/>
</dbReference>
<dbReference type="PANTHER" id="PTHR13068:SF31">
    <property type="entry name" value="TRANSCRIPTION TERMINATION FACTOR MTERF2, CHLOROPLASTIC-LIKE"/>
    <property type="match status" value="1"/>
</dbReference>
<accession>A0A6N2M6C5</accession>
<evidence type="ECO:0000256" key="3">
    <source>
        <dbReference type="ARBA" id="ARBA00022801"/>
    </source>
</evidence>
<dbReference type="GO" id="GO:0006353">
    <property type="term" value="P:DNA-templated transcription termination"/>
    <property type="evidence" value="ECO:0007669"/>
    <property type="project" value="UniProtKB-KW"/>
</dbReference>
<evidence type="ECO:0000313" key="7">
    <source>
        <dbReference type="EMBL" id="VFU49302.1"/>
    </source>
</evidence>
<evidence type="ECO:0000259" key="6">
    <source>
        <dbReference type="PROSITE" id="PS51462"/>
    </source>
</evidence>
<dbReference type="PROSITE" id="PS51462">
    <property type="entry name" value="NUDIX"/>
    <property type="match status" value="1"/>
</dbReference>
<dbReference type="AlphaFoldDB" id="A0A6N2M6C5"/>
<dbReference type="SUPFAM" id="SSF55811">
    <property type="entry name" value="Nudix"/>
    <property type="match status" value="1"/>
</dbReference>
<organism evidence="7">
    <name type="scientific">Salix viminalis</name>
    <name type="common">Common osier</name>
    <name type="synonym">Basket willow</name>
    <dbReference type="NCBI Taxonomy" id="40686"/>
    <lineage>
        <taxon>Eukaryota</taxon>
        <taxon>Viridiplantae</taxon>
        <taxon>Streptophyta</taxon>
        <taxon>Embryophyta</taxon>
        <taxon>Tracheophyta</taxon>
        <taxon>Spermatophyta</taxon>
        <taxon>Magnoliopsida</taxon>
        <taxon>eudicotyledons</taxon>
        <taxon>Gunneridae</taxon>
        <taxon>Pentapetalae</taxon>
        <taxon>rosids</taxon>
        <taxon>fabids</taxon>
        <taxon>Malpighiales</taxon>
        <taxon>Salicaceae</taxon>
        <taxon>Saliceae</taxon>
        <taxon>Salix</taxon>
    </lineage>
</organism>
<dbReference type="InterPro" id="IPR003690">
    <property type="entry name" value="MTERF"/>
</dbReference>
<dbReference type="EMBL" id="CAADRP010001707">
    <property type="protein sequence ID" value="VFU49302.1"/>
    <property type="molecule type" value="Genomic_DNA"/>
</dbReference>
<keyword evidence="2" id="KW-0806">Transcription termination</keyword>
<evidence type="ECO:0000256" key="1">
    <source>
        <dbReference type="ARBA" id="ARBA00007692"/>
    </source>
</evidence>
<reference evidence="7" key="1">
    <citation type="submission" date="2019-03" db="EMBL/GenBank/DDBJ databases">
        <authorList>
            <person name="Mank J."/>
            <person name="Almeida P."/>
        </authorList>
    </citation>
    <scope>NUCLEOTIDE SEQUENCE</scope>
    <source>
        <strain evidence="7">78183</strain>
    </source>
</reference>
<feature type="region of interest" description="Disordered" evidence="5">
    <location>
        <begin position="20"/>
        <end position="39"/>
    </location>
</feature>
<dbReference type="SMART" id="SM00733">
    <property type="entry name" value="Mterf"/>
    <property type="match status" value="7"/>
</dbReference>
<evidence type="ECO:0000256" key="2">
    <source>
        <dbReference type="ARBA" id="ARBA00022472"/>
    </source>
</evidence>
<dbReference type="Gene3D" id="3.90.79.10">
    <property type="entry name" value="Nucleoside Triphosphate Pyrophosphohydrolase"/>
    <property type="match status" value="1"/>
</dbReference>
<dbReference type="FunFam" id="3.90.79.10:FF:000031">
    <property type="entry name" value="Nudix hydrolase 16, mitochondrial"/>
    <property type="match status" value="1"/>
</dbReference>
<keyword evidence="2" id="KW-0804">Transcription</keyword>
<proteinExistence type="inferred from homology"/>
<comment type="similarity">
    <text evidence="1">Belongs to the mTERF family.</text>
</comment>
<gene>
    <name evidence="7" type="ORF">SVIM_LOCUS324795</name>
</gene>
<sequence>MKLSPNLLISLLPKRFIKTASSPSITPPPTSSSTTSSSSSSFTLQFLVNSCGTPLETALAASKKFHLNEKNIHKTLSLLHFLKSHHFVDTHIADLIKKMPAFLGCKVENILKPKFEFLTANGVAGNLLPQLILSNPDILWTSLDSTIKPSFKFLKSVLGTNVKITAALKRCSWLLRVNRNRTMQRNIDLLIKEGLPLDRLAKLFISNPRSLLSKHDKMVYAVNSVKTLGLETDDTMFIHALGVKMKMTDTTWKKKIEVMKSLGWSEEEIFGTFKRCPQILQYSEKKIRITMDFFINTVDLGPEILLVYPSVFCLSVDKRVRPWYNVINVLKSKNLIKREKKFPSMLLMSEKKFLEKYVDRYVDDVPGLWEVYMGTANTKKTLDDRDKTKGGFFQGSLYSMSELVARTGRLQQRYEGGSRLVAGCIPYRFRDYCEDDNANSAKVVELLMINSPSGPGLLFPKGGWENDESAEEAAVREAIEEAGVRGDLMDFIGYYEFKSKTHQDDCCPEGSCKAAMYALLVKEELELWPEQSTRTRSWLTMSEAVESCRHKWMEEALKDFSAWLAKM</sequence>
<dbReference type="FunFam" id="1.25.70.10:FF:000001">
    <property type="entry name" value="Mitochondrial transcription termination factor-like"/>
    <property type="match status" value="1"/>
</dbReference>
<dbReference type="InterPro" id="IPR047198">
    <property type="entry name" value="DDP-like_NUDIX"/>
</dbReference>
<evidence type="ECO:0000256" key="5">
    <source>
        <dbReference type="SAM" id="MobiDB-lite"/>
    </source>
</evidence>
<keyword evidence="3" id="KW-0378">Hydrolase</keyword>
<keyword evidence="4" id="KW-0809">Transit peptide</keyword>
<dbReference type="PANTHER" id="PTHR13068">
    <property type="entry name" value="CGI-12 PROTEIN-RELATED"/>
    <property type="match status" value="1"/>
</dbReference>
<dbReference type="PROSITE" id="PS00893">
    <property type="entry name" value="NUDIX_BOX"/>
    <property type="match status" value="1"/>
</dbReference>
<dbReference type="CDD" id="cd04666">
    <property type="entry name" value="NUDIX_DIPP2_like_Nudt4"/>
    <property type="match status" value="1"/>
</dbReference>
<dbReference type="InterPro" id="IPR038538">
    <property type="entry name" value="MTERF_sf"/>
</dbReference>
<dbReference type="InterPro" id="IPR020084">
    <property type="entry name" value="NUDIX_hydrolase_CS"/>
</dbReference>
<protein>
    <recommendedName>
        <fullName evidence="6">Nudix hydrolase domain-containing protein</fullName>
    </recommendedName>
</protein>
<keyword evidence="2" id="KW-0805">Transcription regulation</keyword>
<dbReference type="GO" id="GO:0003676">
    <property type="term" value="F:nucleic acid binding"/>
    <property type="evidence" value="ECO:0007669"/>
    <property type="project" value="InterPro"/>
</dbReference>
<evidence type="ECO:0000256" key="4">
    <source>
        <dbReference type="ARBA" id="ARBA00022946"/>
    </source>
</evidence>
<feature type="domain" description="Nudix hydrolase" evidence="6">
    <location>
        <begin position="417"/>
        <end position="561"/>
    </location>
</feature>
<dbReference type="InterPro" id="IPR015797">
    <property type="entry name" value="NUDIX_hydrolase-like_dom_sf"/>
</dbReference>
<dbReference type="GO" id="GO:0016462">
    <property type="term" value="F:pyrophosphatase activity"/>
    <property type="evidence" value="ECO:0007669"/>
    <property type="project" value="InterPro"/>
</dbReference>
<dbReference type="Pfam" id="PF02536">
    <property type="entry name" value="mTERF"/>
    <property type="match status" value="1"/>
</dbReference>
<name>A0A6N2M6C5_SALVM</name>